<keyword evidence="1" id="KW-0812">Transmembrane</keyword>
<feature type="transmembrane region" description="Helical" evidence="1">
    <location>
        <begin position="123"/>
        <end position="141"/>
    </location>
</feature>
<feature type="non-terminal residue" evidence="2">
    <location>
        <position position="1"/>
    </location>
</feature>
<dbReference type="Proteomes" id="UP000307217">
    <property type="component" value="Unassembled WGS sequence"/>
</dbReference>
<evidence type="ECO:0000256" key="1">
    <source>
        <dbReference type="SAM" id="Phobius"/>
    </source>
</evidence>
<sequence>LAGDSIEAQNVLAADAITSNSELADSLMSYTSDANSRLTDLASYSIDAADNSNARMSDVAIYSMNNASDLAQSLGAQVMTATQDAYGEAQNQTLLAHRQAMQFANDASRSDGQQLAISTNKTMMYIVLGLVGLGIAGFALSRSK</sequence>
<organism evidence="2 3">
    <name type="scientific">Pseudoalteromonas aurantia</name>
    <dbReference type="NCBI Taxonomy" id="43654"/>
    <lineage>
        <taxon>Bacteria</taxon>
        <taxon>Pseudomonadati</taxon>
        <taxon>Pseudomonadota</taxon>
        <taxon>Gammaproteobacteria</taxon>
        <taxon>Alteromonadales</taxon>
        <taxon>Pseudoalteromonadaceae</taxon>
        <taxon>Pseudoalteromonas</taxon>
    </lineage>
</organism>
<dbReference type="EMBL" id="PNBX01000080">
    <property type="protein sequence ID" value="TMO66181.1"/>
    <property type="molecule type" value="Genomic_DNA"/>
</dbReference>
<reference evidence="3" key="2">
    <citation type="submission" date="2019-06" db="EMBL/GenBank/DDBJ databases">
        <title>Co-occurence of chitin degradation, pigmentation and bioactivity in marine Pseudoalteromonas.</title>
        <authorList>
            <person name="Sonnenschein E.C."/>
            <person name="Bech P.K."/>
        </authorList>
    </citation>
    <scope>NUCLEOTIDE SEQUENCE [LARGE SCALE GENOMIC DNA]</scope>
    <source>
        <strain evidence="3">S3790</strain>
    </source>
</reference>
<name>A0A5S3V5H2_9GAMM</name>
<reference evidence="2 3" key="1">
    <citation type="submission" date="2018-01" db="EMBL/GenBank/DDBJ databases">
        <authorList>
            <person name="Paulsen S."/>
            <person name="Gram L.K."/>
        </authorList>
    </citation>
    <scope>NUCLEOTIDE SEQUENCE [LARGE SCALE GENOMIC DNA]</scope>
    <source>
        <strain evidence="2 3">S3790</strain>
    </source>
</reference>
<evidence type="ECO:0000313" key="2">
    <source>
        <dbReference type="EMBL" id="TMO66181.1"/>
    </source>
</evidence>
<comment type="caution">
    <text evidence="2">The sequence shown here is derived from an EMBL/GenBank/DDBJ whole genome shotgun (WGS) entry which is preliminary data.</text>
</comment>
<keyword evidence="1" id="KW-0472">Membrane</keyword>
<keyword evidence="1" id="KW-1133">Transmembrane helix</keyword>
<evidence type="ECO:0000313" key="3">
    <source>
        <dbReference type="Proteomes" id="UP000307217"/>
    </source>
</evidence>
<accession>A0A5S3V5H2</accession>
<dbReference type="AlphaFoldDB" id="A0A5S3V5H2"/>
<protein>
    <submittedName>
        <fullName evidence="2">Uncharacterized protein</fullName>
    </submittedName>
</protein>
<gene>
    <name evidence="2" type="ORF">CWC19_16785</name>
</gene>
<proteinExistence type="predicted"/>